<keyword evidence="3" id="KW-1185">Reference proteome</keyword>
<dbReference type="GO" id="GO:0009882">
    <property type="term" value="F:blue light photoreceptor activity"/>
    <property type="evidence" value="ECO:0007669"/>
    <property type="project" value="InterPro"/>
</dbReference>
<dbReference type="GO" id="GO:0071949">
    <property type="term" value="F:FAD binding"/>
    <property type="evidence" value="ECO:0007669"/>
    <property type="project" value="InterPro"/>
</dbReference>
<dbReference type="RefSeq" id="WP_188853107.1">
    <property type="nucleotide sequence ID" value="NZ_BMJJ01000009.1"/>
</dbReference>
<gene>
    <name evidence="2" type="primary">blrA</name>
    <name evidence="2" type="ORF">GCM10011335_34940</name>
</gene>
<dbReference type="AlphaFoldDB" id="A0A916Y2U9"/>
<dbReference type="SUPFAM" id="SSF54975">
    <property type="entry name" value="Acylphosphatase/BLUF domain-like"/>
    <property type="match status" value="1"/>
</dbReference>
<sequence length="108" mass="12416">MPIRIAYASHVCPHVGRQEMDDVVTFAEEFNRRNGITGVLAFDGFQVVQILEGPRDVVEALYDRILKDDRHEGIVTLQNHEIEVARFPDWSMIQRPIADVLMLVEDLK</sequence>
<accession>A0A916Y2U9</accession>
<dbReference type="Gene3D" id="3.30.70.100">
    <property type="match status" value="1"/>
</dbReference>
<comment type="caution">
    <text evidence="2">The sequence shown here is derived from an EMBL/GenBank/DDBJ whole genome shotgun (WGS) entry which is preliminary data.</text>
</comment>
<dbReference type="SMART" id="SM01034">
    <property type="entry name" value="BLUF"/>
    <property type="match status" value="1"/>
</dbReference>
<proteinExistence type="predicted"/>
<evidence type="ECO:0000259" key="1">
    <source>
        <dbReference type="PROSITE" id="PS50925"/>
    </source>
</evidence>
<protein>
    <submittedName>
        <fullName evidence="2">Blue-light sensor BLUF</fullName>
    </submittedName>
</protein>
<dbReference type="Proteomes" id="UP000613160">
    <property type="component" value="Unassembled WGS sequence"/>
</dbReference>
<organism evidence="2 3">
    <name type="scientific">Aureimonas glaciei</name>
    <dbReference type="NCBI Taxonomy" id="1776957"/>
    <lineage>
        <taxon>Bacteria</taxon>
        <taxon>Pseudomonadati</taxon>
        <taxon>Pseudomonadota</taxon>
        <taxon>Alphaproteobacteria</taxon>
        <taxon>Hyphomicrobiales</taxon>
        <taxon>Aurantimonadaceae</taxon>
        <taxon>Aureimonas</taxon>
    </lineage>
</organism>
<dbReference type="PROSITE" id="PS50925">
    <property type="entry name" value="BLUF"/>
    <property type="match status" value="1"/>
</dbReference>
<evidence type="ECO:0000313" key="3">
    <source>
        <dbReference type="Proteomes" id="UP000613160"/>
    </source>
</evidence>
<evidence type="ECO:0000313" key="2">
    <source>
        <dbReference type="EMBL" id="GGD28791.1"/>
    </source>
</evidence>
<dbReference type="Pfam" id="PF04940">
    <property type="entry name" value="BLUF"/>
    <property type="match status" value="1"/>
</dbReference>
<reference evidence="2" key="1">
    <citation type="journal article" date="2014" name="Int. J. Syst. Evol. Microbiol.">
        <title>Complete genome sequence of Corynebacterium casei LMG S-19264T (=DSM 44701T), isolated from a smear-ripened cheese.</title>
        <authorList>
            <consortium name="US DOE Joint Genome Institute (JGI-PGF)"/>
            <person name="Walter F."/>
            <person name="Albersmeier A."/>
            <person name="Kalinowski J."/>
            <person name="Ruckert C."/>
        </authorList>
    </citation>
    <scope>NUCLEOTIDE SEQUENCE</scope>
    <source>
        <strain evidence="2">CGMCC 1.15493</strain>
    </source>
</reference>
<dbReference type="EMBL" id="BMJJ01000009">
    <property type="protein sequence ID" value="GGD28791.1"/>
    <property type="molecule type" value="Genomic_DNA"/>
</dbReference>
<dbReference type="InterPro" id="IPR036046">
    <property type="entry name" value="Acylphosphatase-like_dom_sf"/>
</dbReference>
<reference evidence="2" key="2">
    <citation type="submission" date="2020-09" db="EMBL/GenBank/DDBJ databases">
        <authorList>
            <person name="Sun Q."/>
            <person name="Zhou Y."/>
        </authorList>
    </citation>
    <scope>NUCLEOTIDE SEQUENCE</scope>
    <source>
        <strain evidence="2">CGMCC 1.15493</strain>
    </source>
</reference>
<name>A0A916Y2U9_9HYPH</name>
<dbReference type="InterPro" id="IPR007024">
    <property type="entry name" value="BLUF_domain"/>
</dbReference>
<feature type="domain" description="BLUF" evidence="1">
    <location>
        <begin position="2"/>
        <end position="93"/>
    </location>
</feature>